<evidence type="ECO:0000313" key="2">
    <source>
        <dbReference type="EMBL" id="MBE1509463.1"/>
    </source>
</evidence>
<evidence type="ECO:0000259" key="1">
    <source>
        <dbReference type="PROSITE" id="PS51462"/>
    </source>
</evidence>
<dbReference type="PROSITE" id="PS51462">
    <property type="entry name" value="NUDIX"/>
    <property type="match status" value="1"/>
</dbReference>
<reference evidence="2 3" key="1">
    <citation type="submission" date="2020-10" db="EMBL/GenBank/DDBJ databases">
        <title>Sequencing the genomes of 1000 actinobacteria strains.</title>
        <authorList>
            <person name="Klenk H.-P."/>
        </authorList>
    </citation>
    <scope>NUCLEOTIDE SEQUENCE [LARGE SCALE GENOMIC DNA]</scope>
    <source>
        <strain evidence="2 3">DSM 7307</strain>
    </source>
</reference>
<dbReference type="Gene3D" id="3.90.79.10">
    <property type="entry name" value="Nucleoside Triphosphate Pyrophosphohydrolase"/>
    <property type="match status" value="1"/>
</dbReference>
<gene>
    <name evidence="2" type="ORF">H4W29_006710</name>
</gene>
<protein>
    <submittedName>
        <fullName evidence="2">8-oxo-dGTP pyrophosphatase MutT (NUDIX family)</fullName>
    </submittedName>
</protein>
<dbReference type="InterPro" id="IPR000086">
    <property type="entry name" value="NUDIX_hydrolase_dom"/>
</dbReference>
<dbReference type="EMBL" id="JADBEC010000003">
    <property type="protein sequence ID" value="MBE1509463.1"/>
    <property type="molecule type" value="Genomic_DNA"/>
</dbReference>
<accession>A0ABR9J1V5</accession>
<dbReference type="Proteomes" id="UP000620262">
    <property type="component" value="Unassembled WGS sequence"/>
</dbReference>
<sequence length="252" mass="27844">MTFADQAFTIPVDHIHCRLAGSFHLSDPVEALRKADWDRFLARHPAAFDGQLLRMAAHRIEDNRLTITAQSTCFSAYVVTRHAAFAEEHPLAERADPLGLTVVLVTADQQVIVTRRSLTAEQNPGALYLIGGYAEPAEGEEIDLFGEAARELAEEVAVTDIDRAIAFAIGLAYDPVHCHPELFLLASSRSASAEILHGARHAPDRNEAAELFASPLSDILNDEDFMPGSARTWSFLKAQAFLKEHFRRHHAL</sequence>
<comment type="caution">
    <text evidence="2">The sequence shown here is derived from an EMBL/GenBank/DDBJ whole genome shotgun (WGS) entry which is preliminary data.</text>
</comment>
<organism evidence="2 3">
    <name type="scientific">Rhizobium viscosum</name>
    <name type="common">Arthrobacter viscosus</name>
    <dbReference type="NCBI Taxonomy" id="1673"/>
    <lineage>
        <taxon>Bacteria</taxon>
        <taxon>Pseudomonadati</taxon>
        <taxon>Pseudomonadota</taxon>
        <taxon>Alphaproteobacteria</taxon>
        <taxon>Hyphomicrobiales</taxon>
        <taxon>Rhizobiaceae</taxon>
        <taxon>Rhizobium/Agrobacterium group</taxon>
        <taxon>Rhizobium</taxon>
    </lineage>
</organism>
<evidence type="ECO:0000313" key="3">
    <source>
        <dbReference type="Proteomes" id="UP000620262"/>
    </source>
</evidence>
<dbReference type="SUPFAM" id="SSF55811">
    <property type="entry name" value="Nudix"/>
    <property type="match status" value="1"/>
</dbReference>
<proteinExistence type="predicted"/>
<dbReference type="RefSeq" id="WP_192733050.1">
    <property type="nucleotide sequence ID" value="NZ_BAAAVL010000008.1"/>
</dbReference>
<dbReference type="InterPro" id="IPR015797">
    <property type="entry name" value="NUDIX_hydrolase-like_dom_sf"/>
</dbReference>
<keyword evidence="3" id="KW-1185">Reference proteome</keyword>
<name>A0ABR9J1V5_RHIVS</name>
<feature type="domain" description="Nudix hydrolase" evidence="1">
    <location>
        <begin position="95"/>
        <end position="236"/>
    </location>
</feature>